<sequence>MAKKIESLTDEELALFVNYLIEGGTETEEEQAQLEDIKKRSITVEDAGTLIKVSLGYAIQNMHASMGNVMEQVRIQGIVLEKLGANQKIFKDAKVKYNKFLAEAEAQLAPQHPEVKVEEQEEADKEEK</sequence>
<dbReference type="KEGG" id="vg:26633219"/>
<keyword evidence="2" id="KW-1185">Reference proteome</keyword>
<proteinExistence type="predicted"/>
<dbReference type="OrthoDB" id="26536at10239"/>
<evidence type="ECO:0000313" key="1">
    <source>
        <dbReference type="EMBL" id="ALA13008.1"/>
    </source>
</evidence>
<gene>
    <name evidence="1" type="ORF">TSARBOMBA_121</name>
</gene>
<organism evidence="1 2">
    <name type="scientific">Bacillus phage TsarBomba</name>
    <dbReference type="NCBI Taxonomy" id="1690456"/>
    <lineage>
        <taxon>Viruses</taxon>
        <taxon>Duplodnaviria</taxon>
        <taxon>Heunggongvirae</taxon>
        <taxon>Uroviricota</taxon>
        <taxon>Caudoviricetes</taxon>
        <taxon>Herelleviridae</taxon>
        <taxon>Bastillevirinae</taxon>
        <taxon>Tsarbombavirus</taxon>
        <taxon>Tsarbombavirus tsarbomba</taxon>
    </lineage>
</organism>
<evidence type="ECO:0000313" key="2">
    <source>
        <dbReference type="Proteomes" id="UP000204602"/>
    </source>
</evidence>
<accession>A0A0K2CZW2</accession>
<dbReference type="EMBL" id="KT224359">
    <property type="protein sequence ID" value="ALA13008.1"/>
    <property type="molecule type" value="Genomic_DNA"/>
</dbReference>
<dbReference type="GeneID" id="26633219"/>
<name>A0A0K2CZW2_9CAUD</name>
<dbReference type="RefSeq" id="YP_009206936.1">
    <property type="nucleotide sequence ID" value="NC_028890.1"/>
</dbReference>
<protein>
    <submittedName>
        <fullName evidence="1">Uncharacterized protein</fullName>
    </submittedName>
</protein>
<reference evidence="1 2" key="1">
    <citation type="journal article" date="2015" name="Genome Announc.">
        <title>Complete Genome Sequence of Bacillus cereus Group Phage TsarBomba.</title>
        <authorList>
            <person name="Erill I."/>
            <person name="Caruso S.M."/>
        </authorList>
    </citation>
    <scope>NUCLEOTIDE SEQUENCE [LARGE SCALE GENOMIC DNA]</scope>
</reference>
<dbReference type="Proteomes" id="UP000204602">
    <property type="component" value="Segment"/>
</dbReference>